<dbReference type="AlphaFoldDB" id="A0A7W7L3H8"/>
<evidence type="ECO:0000256" key="2">
    <source>
        <dbReference type="SAM" id="MobiDB-lite"/>
    </source>
</evidence>
<feature type="transmembrane region" description="Helical" evidence="3">
    <location>
        <begin position="44"/>
        <end position="68"/>
    </location>
</feature>
<dbReference type="RefSeq" id="WP_229667095.1">
    <property type="nucleotide sequence ID" value="NZ_BMLA01000001.1"/>
</dbReference>
<feature type="compositionally biased region" description="Pro residues" evidence="2">
    <location>
        <begin position="1"/>
        <end position="12"/>
    </location>
</feature>
<sequence>MTQPPHPPWIPPERPDAPDPAGSLQGGLGSRRERRAARPRRRRWPIVAAVLASLLVIALGLGAMYAVFLGQTYDENRQTVDAGALPEVDGGPIDVLLLGSDSREGEGEADIGQRSDTMMLVHIPADRQEVFVISILRDSLVDIPGHGRTKVNAAFDIGGYPLAVDTVEQLLGAEVNHLVEIDFQGFRGLTQALGGVRVCNPQAFSSGQVNPSYYPRGPILLTDTAALRYVRERHAFAAGDVVRVQNQQRFVAAAMDRFLSPGILGNPARTGEVVTALSEHVSADDSLTSGEVVSLAWQLRGVDSEDLYMTTVAREGFGTGPNGEDVVLLDEAKLSDLVDALARDDVASYLREHDPEALGLKEEPAAAGAPGTAVVPAAVLPARAVSGVIAATGQQNPAEQASDGPAPALGEDVCDG</sequence>
<keyword evidence="6" id="KW-1185">Reference proteome</keyword>
<comment type="caution">
    <text evidence="5">The sequence shown here is derived from an EMBL/GenBank/DDBJ whole genome shotgun (WGS) entry which is preliminary data.</text>
</comment>
<proteinExistence type="inferred from homology"/>
<dbReference type="EMBL" id="JACHMC010000001">
    <property type="protein sequence ID" value="MBB4882960.1"/>
    <property type="molecule type" value="Genomic_DNA"/>
</dbReference>
<dbReference type="InterPro" id="IPR050922">
    <property type="entry name" value="LytR/CpsA/Psr_CW_biosynth"/>
</dbReference>
<dbReference type="PANTHER" id="PTHR33392:SF6">
    <property type="entry name" value="POLYISOPRENYL-TEICHOIC ACID--PEPTIDOGLYCAN TEICHOIC ACID TRANSFERASE TAGU"/>
    <property type="match status" value="1"/>
</dbReference>
<keyword evidence="3" id="KW-1133">Transmembrane helix</keyword>
<gene>
    <name evidence="5" type="ORF">BJ976_001311</name>
</gene>
<dbReference type="Gene3D" id="3.40.630.190">
    <property type="entry name" value="LCP protein"/>
    <property type="match status" value="1"/>
</dbReference>
<name>A0A7W7L3H8_9MICC</name>
<feature type="region of interest" description="Disordered" evidence="2">
    <location>
        <begin position="1"/>
        <end position="36"/>
    </location>
</feature>
<comment type="similarity">
    <text evidence="1">Belongs to the LytR/CpsA/Psr (LCP) family.</text>
</comment>
<feature type="domain" description="Cell envelope-related transcriptional attenuator" evidence="4">
    <location>
        <begin position="114"/>
        <end position="258"/>
    </location>
</feature>
<feature type="region of interest" description="Disordered" evidence="2">
    <location>
        <begin position="394"/>
        <end position="416"/>
    </location>
</feature>
<dbReference type="NCBIfam" id="TIGR00350">
    <property type="entry name" value="lytR_cpsA_psr"/>
    <property type="match status" value="1"/>
</dbReference>
<keyword evidence="3" id="KW-0812">Transmembrane</keyword>
<protein>
    <submittedName>
        <fullName evidence="5">LCP family protein required for cell wall assembly</fullName>
    </submittedName>
</protein>
<evidence type="ECO:0000313" key="5">
    <source>
        <dbReference type="EMBL" id="MBB4882960.1"/>
    </source>
</evidence>
<keyword evidence="3" id="KW-0472">Membrane</keyword>
<reference evidence="5 6" key="1">
    <citation type="submission" date="2020-08" db="EMBL/GenBank/DDBJ databases">
        <title>Sequencing the genomes of 1000 actinobacteria strains.</title>
        <authorList>
            <person name="Klenk H.-P."/>
        </authorList>
    </citation>
    <scope>NUCLEOTIDE SEQUENCE [LARGE SCALE GENOMIC DNA]</scope>
    <source>
        <strain evidence="5 6">DSM 19079</strain>
    </source>
</reference>
<dbReference type="Proteomes" id="UP000560081">
    <property type="component" value="Unassembled WGS sequence"/>
</dbReference>
<evidence type="ECO:0000313" key="6">
    <source>
        <dbReference type="Proteomes" id="UP000560081"/>
    </source>
</evidence>
<dbReference type="InterPro" id="IPR004474">
    <property type="entry name" value="LytR_CpsA_psr"/>
</dbReference>
<evidence type="ECO:0000256" key="3">
    <source>
        <dbReference type="SAM" id="Phobius"/>
    </source>
</evidence>
<organism evidence="5 6">
    <name type="scientific">Micrococcus flavus</name>
    <dbReference type="NCBI Taxonomy" id="384602"/>
    <lineage>
        <taxon>Bacteria</taxon>
        <taxon>Bacillati</taxon>
        <taxon>Actinomycetota</taxon>
        <taxon>Actinomycetes</taxon>
        <taxon>Micrococcales</taxon>
        <taxon>Micrococcaceae</taxon>
        <taxon>Micrococcus</taxon>
    </lineage>
</organism>
<dbReference type="PANTHER" id="PTHR33392">
    <property type="entry name" value="POLYISOPRENYL-TEICHOIC ACID--PEPTIDOGLYCAN TEICHOIC ACID TRANSFERASE TAGU"/>
    <property type="match status" value="1"/>
</dbReference>
<dbReference type="Pfam" id="PF03816">
    <property type="entry name" value="LytR_cpsA_psr"/>
    <property type="match status" value="1"/>
</dbReference>
<evidence type="ECO:0000259" key="4">
    <source>
        <dbReference type="Pfam" id="PF03816"/>
    </source>
</evidence>
<accession>A0A7W7L3H8</accession>
<evidence type="ECO:0000256" key="1">
    <source>
        <dbReference type="ARBA" id="ARBA00006068"/>
    </source>
</evidence>